<name>A0A1Y2CW46_9FUNG</name>
<reference evidence="7 8" key="1">
    <citation type="submission" date="2016-07" db="EMBL/GenBank/DDBJ databases">
        <title>Pervasive Adenine N6-methylation of Active Genes in Fungi.</title>
        <authorList>
            <consortium name="DOE Joint Genome Institute"/>
            <person name="Mondo S.J."/>
            <person name="Dannebaum R.O."/>
            <person name="Kuo R.C."/>
            <person name="Labutti K."/>
            <person name="Haridas S."/>
            <person name="Kuo A."/>
            <person name="Salamov A."/>
            <person name="Ahrendt S.R."/>
            <person name="Lipzen A."/>
            <person name="Sullivan W."/>
            <person name="Andreopoulos W.B."/>
            <person name="Clum A."/>
            <person name="Lindquist E."/>
            <person name="Daum C."/>
            <person name="Ramamoorthy G.K."/>
            <person name="Gryganskyi A."/>
            <person name="Culley D."/>
            <person name="Magnuson J.K."/>
            <person name="James T.Y."/>
            <person name="O'Malley M.A."/>
            <person name="Stajich J.E."/>
            <person name="Spatafora J.W."/>
            <person name="Visel A."/>
            <person name="Grigoriev I.V."/>
        </authorList>
    </citation>
    <scope>NUCLEOTIDE SEQUENCE [LARGE SCALE GENOMIC DNA]</scope>
    <source>
        <strain evidence="7 8">JEL800</strain>
    </source>
</reference>
<dbReference type="SUPFAM" id="SSF103473">
    <property type="entry name" value="MFS general substrate transporter"/>
    <property type="match status" value="1"/>
</dbReference>
<organism evidence="7 8">
    <name type="scientific">Rhizoclosmatium globosum</name>
    <dbReference type="NCBI Taxonomy" id="329046"/>
    <lineage>
        <taxon>Eukaryota</taxon>
        <taxon>Fungi</taxon>
        <taxon>Fungi incertae sedis</taxon>
        <taxon>Chytridiomycota</taxon>
        <taxon>Chytridiomycota incertae sedis</taxon>
        <taxon>Chytridiomycetes</taxon>
        <taxon>Chytridiales</taxon>
        <taxon>Chytriomycetaceae</taxon>
        <taxon>Rhizoclosmatium</taxon>
    </lineage>
</organism>
<keyword evidence="2" id="KW-0813">Transport</keyword>
<evidence type="ECO:0000313" key="7">
    <source>
        <dbReference type="EMBL" id="ORY51126.1"/>
    </source>
</evidence>
<feature type="transmembrane region" description="Helical" evidence="6">
    <location>
        <begin position="274"/>
        <end position="292"/>
    </location>
</feature>
<evidence type="ECO:0000256" key="6">
    <source>
        <dbReference type="SAM" id="Phobius"/>
    </source>
</evidence>
<feature type="transmembrane region" description="Helical" evidence="6">
    <location>
        <begin position="298"/>
        <end position="321"/>
    </location>
</feature>
<dbReference type="EMBL" id="MCGO01000006">
    <property type="protein sequence ID" value="ORY51126.1"/>
    <property type="molecule type" value="Genomic_DNA"/>
</dbReference>
<evidence type="ECO:0000256" key="3">
    <source>
        <dbReference type="ARBA" id="ARBA00022692"/>
    </source>
</evidence>
<keyword evidence="3 6" id="KW-0812">Transmembrane</keyword>
<evidence type="ECO:0000256" key="5">
    <source>
        <dbReference type="ARBA" id="ARBA00023136"/>
    </source>
</evidence>
<evidence type="ECO:0000256" key="2">
    <source>
        <dbReference type="ARBA" id="ARBA00022448"/>
    </source>
</evidence>
<protein>
    <submittedName>
        <fullName evidence="7">MFS general substrate transporter</fullName>
    </submittedName>
</protein>
<dbReference type="Gene3D" id="1.20.1250.20">
    <property type="entry name" value="MFS general substrate transporter like domains"/>
    <property type="match status" value="1"/>
</dbReference>
<dbReference type="PANTHER" id="PTHR23504">
    <property type="entry name" value="MAJOR FACILITATOR SUPERFAMILY DOMAIN-CONTAINING PROTEIN 10"/>
    <property type="match status" value="1"/>
</dbReference>
<feature type="transmembrane region" description="Helical" evidence="6">
    <location>
        <begin position="190"/>
        <end position="209"/>
    </location>
</feature>
<comment type="caution">
    <text evidence="7">The sequence shown here is derived from an EMBL/GenBank/DDBJ whole genome shotgun (WGS) entry which is preliminary data.</text>
</comment>
<dbReference type="OrthoDB" id="419616at2759"/>
<feature type="transmembrane region" description="Helical" evidence="6">
    <location>
        <begin position="141"/>
        <end position="164"/>
    </location>
</feature>
<feature type="transmembrane region" description="Helical" evidence="6">
    <location>
        <begin position="372"/>
        <end position="391"/>
    </location>
</feature>
<feature type="transmembrane region" description="Helical" evidence="6">
    <location>
        <begin position="333"/>
        <end position="352"/>
    </location>
</feature>
<evidence type="ECO:0000313" key="8">
    <source>
        <dbReference type="Proteomes" id="UP000193642"/>
    </source>
</evidence>
<dbReference type="GO" id="GO:0022857">
    <property type="term" value="F:transmembrane transporter activity"/>
    <property type="evidence" value="ECO:0007669"/>
    <property type="project" value="InterPro"/>
</dbReference>
<proteinExistence type="predicted"/>
<dbReference type="Proteomes" id="UP000193642">
    <property type="component" value="Unassembled WGS sequence"/>
</dbReference>
<keyword evidence="8" id="KW-1185">Reference proteome</keyword>
<dbReference type="InterPro" id="IPR036259">
    <property type="entry name" value="MFS_trans_sf"/>
</dbReference>
<dbReference type="Pfam" id="PF07690">
    <property type="entry name" value="MFS_1"/>
    <property type="match status" value="1"/>
</dbReference>
<evidence type="ECO:0000256" key="4">
    <source>
        <dbReference type="ARBA" id="ARBA00022989"/>
    </source>
</evidence>
<dbReference type="InterPro" id="IPR011701">
    <property type="entry name" value="MFS"/>
</dbReference>
<dbReference type="AlphaFoldDB" id="A0A1Y2CW46"/>
<comment type="subcellular location">
    <subcellularLocation>
        <location evidence="1">Membrane</location>
        <topology evidence="1">Multi-pass membrane protein</topology>
    </subcellularLocation>
</comment>
<gene>
    <name evidence="7" type="ORF">BCR33DRAFT_780974</name>
</gene>
<dbReference type="GO" id="GO:0016020">
    <property type="term" value="C:membrane"/>
    <property type="evidence" value="ECO:0007669"/>
    <property type="project" value="UniProtKB-SubCell"/>
</dbReference>
<keyword evidence="5 6" id="KW-0472">Membrane</keyword>
<sequence length="401" mass="42776">MLSSDLAEGREADVGARAGLFNGVFFLPLLVMNIVWGTAGDRIGRNRFSSLDSSFVVSLHSFLDQYNLVPSCRVLSVPCWSVWRQFYSCDWCLGRINPDEKGRSWAFALYGSVYALSGILGPIIGGVLVEMGKGSSGTRSPYFSVCAFGALLSATAFFTTVFFVRETVGEDSNTSGAATSNSASYTNDEWFILTAIKSPIVMANILLHVSLAYGNMFWQSVFPLLFAAPVELGGLGFSAMDSSFAMTVPAITALFCQTFVCKWVVGKLGATKSFALGMAIPVPTLYAIGLLGGTQGSYVWPAVVTCLVVIGFAESLAYMCIMIMVSDCVPVDSIGSAFGLSSTLCSLARTVAPPFAGQAWEYASLELKSPVMSFASVQILAGLSAIVAFAISKKKEKVKTE</sequence>
<feature type="transmembrane region" description="Helical" evidence="6">
    <location>
        <begin position="246"/>
        <end position="265"/>
    </location>
</feature>
<feature type="transmembrane region" description="Helical" evidence="6">
    <location>
        <begin position="20"/>
        <end position="39"/>
    </location>
</feature>
<keyword evidence="4 6" id="KW-1133">Transmembrane helix</keyword>
<feature type="transmembrane region" description="Helical" evidence="6">
    <location>
        <begin position="107"/>
        <end position="129"/>
    </location>
</feature>
<evidence type="ECO:0000256" key="1">
    <source>
        <dbReference type="ARBA" id="ARBA00004141"/>
    </source>
</evidence>
<dbReference type="PANTHER" id="PTHR23504:SF15">
    <property type="entry name" value="MAJOR FACILITATOR SUPERFAMILY (MFS) PROFILE DOMAIN-CONTAINING PROTEIN"/>
    <property type="match status" value="1"/>
</dbReference>
<accession>A0A1Y2CW46</accession>